<dbReference type="InterPro" id="IPR014729">
    <property type="entry name" value="Rossmann-like_a/b/a_fold"/>
</dbReference>
<proteinExistence type="predicted"/>
<organism evidence="3 4">
    <name type="scientific">Cyanobium usitatum str. Tous</name>
    <dbReference type="NCBI Taxonomy" id="2116684"/>
    <lineage>
        <taxon>Bacteria</taxon>
        <taxon>Bacillati</taxon>
        <taxon>Cyanobacteriota</taxon>
        <taxon>Cyanophyceae</taxon>
        <taxon>Synechococcales</taxon>
        <taxon>Prochlorococcaceae</taxon>
        <taxon>Cyanobium</taxon>
    </lineage>
</organism>
<evidence type="ECO:0000259" key="2">
    <source>
        <dbReference type="Pfam" id="PF02698"/>
    </source>
</evidence>
<dbReference type="AlphaFoldDB" id="A0A2P7MS72"/>
<dbReference type="Pfam" id="PF02698">
    <property type="entry name" value="DUF218"/>
    <property type="match status" value="1"/>
</dbReference>
<dbReference type="EMBL" id="PXXO01000016">
    <property type="protein sequence ID" value="PSJ04051.1"/>
    <property type="molecule type" value="Genomic_DNA"/>
</dbReference>
<keyword evidence="1" id="KW-1133">Transmembrane helix</keyword>
<accession>A0A2P7MS72</accession>
<dbReference type="PANTHER" id="PTHR30336">
    <property type="entry name" value="INNER MEMBRANE PROTEIN, PROBABLE PERMEASE"/>
    <property type="match status" value="1"/>
</dbReference>
<reference evidence="3 4" key="1">
    <citation type="journal article" date="2018" name="Environ. Microbiol.">
        <title>Ecological and genomic features of two widespread freshwater picocyanobacteria.</title>
        <authorList>
            <person name="Cabello-Yeves P.J."/>
            <person name="Picazo A."/>
            <person name="Camacho A."/>
            <person name="Callieri C."/>
            <person name="Rosselli R."/>
            <person name="Roda-Garcia J.J."/>
            <person name="Coutinho F.H."/>
            <person name="Rodriguez-Valera F."/>
        </authorList>
    </citation>
    <scope>NUCLEOTIDE SEQUENCE [LARGE SCALE GENOMIC DNA]</scope>
    <source>
        <strain evidence="3 4">Tous</strain>
    </source>
</reference>
<dbReference type="GO" id="GO:0000270">
    <property type="term" value="P:peptidoglycan metabolic process"/>
    <property type="evidence" value="ECO:0007669"/>
    <property type="project" value="TreeGrafter"/>
</dbReference>
<keyword evidence="4" id="KW-1185">Reference proteome</keyword>
<dbReference type="CDD" id="cd06259">
    <property type="entry name" value="YdcF-like"/>
    <property type="match status" value="1"/>
</dbReference>
<dbReference type="GO" id="GO:0043164">
    <property type="term" value="P:Gram-negative-bacterium-type cell wall biogenesis"/>
    <property type="evidence" value="ECO:0007669"/>
    <property type="project" value="TreeGrafter"/>
</dbReference>
<keyword evidence="1" id="KW-0472">Membrane</keyword>
<evidence type="ECO:0000313" key="4">
    <source>
        <dbReference type="Proteomes" id="UP000243002"/>
    </source>
</evidence>
<name>A0A2P7MS72_9CYAN</name>
<dbReference type="GO" id="GO:0005886">
    <property type="term" value="C:plasma membrane"/>
    <property type="evidence" value="ECO:0007669"/>
    <property type="project" value="TreeGrafter"/>
</dbReference>
<feature type="domain" description="DUF218" evidence="2">
    <location>
        <begin position="88"/>
        <end position="264"/>
    </location>
</feature>
<protein>
    <submittedName>
        <fullName evidence="3">YdcF family protein</fullName>
    </submittedName>
</protein>
<feature type="transmembrane region" description="Helical" evidence="1">
    <location>
        <begin position="12"/>
        <end position="32"/>
    </location>
</feature>
<comment type="caution">
    <text evidence="3">The sequence shown here is derived from an EMBL/GenBank/DDBJ whole genome shotgun (WGS) entry which is preliminary data.</text>
</comment>
<keyword evidence="1" id="KW-0812">Transmembrane</keyword>
<evidence type="ECO:0000256" key="1">
    <source>
        <dbReference type="SAM" id="Phobius"/>
    </source>
</evidence>
<dbReference type="InterPro" id="IPR003848">
    <property type="entry name" value="DUF218"/>
</dbReference>
<gene>
    <name evidence="3" type="ORF">C7K55_11730</name>
</gene>
<dbReference type="RefSeq" id="WP_106632919.1">
    <property type="nucleotide sequence ID" value="NZ_PXXO01000016.1"/>
</dbReference>
<dbReference type="Proteomes" id="UP000243002">
    <property type="component" value="Unassembled WGS sequence"/>
</dbReference>
<feature type="transmembrane region" description="Helical" evidence="1">
    <location>
        <begin position="44"/>
        <end position="63"/>
    </location>
</feature>
<dbReference type="OrthoDB" id="9782395at2"/>
<evidence type="ECO:0000313" key="3">
    <source>
        <dbReference type="EMBL" id="PSJ04051.1"/>
    </source>
</evidence>
<sequence>MGFLLSKLLPLLLYPLGLGLLLQLLGLAAASKGREQGSRRRRQASLWLSGTGVGLIWLCAMPLSSRQLIWGLEDRAAALTPRQLPRADAVVVLGGGLRPALPPRQGVEVAEGGDRLLRGVQLVRRAPPLLVTSGGRVSFTGHDPAPPEALWARDLAEELGLPADRILINPGSRTTAEEARDIGALGRRRGWTRVLLITSAFHMPRSLATFQRRSGLTVVPVACDYQLPDRAHYGKPTLGNTLKSLLPDAEALYLSTLALKEHLGLAIYRLRGWS</sequence>
<dbReference type="PANTHER" id="PTHR30336:SF4">
    <property type="entry name" value="ENVELOPE BIOGENESIS FACTOR ELYC"/>
    <property type="match status" value="1"/>
</dbReference>
<dbReference type="Gene3D" id="3.40.50.620">
    <property type="entry name" value="HUPs"/>
    <property type="match status" value="1"/>
</dbReference>
<dbReference type="InterPro" id="IPR051599">
    <property type="entry name" value="Cell_Envelope_Assoc"/>
</dbReference>